<gene>
    <name evidence="3" type="ORF">SAMN05661077_0664</name>
</gene>
<feature type="transmembrane region" description="Helical" evidence="2">
    <location>
        <begin position="13"/>
        <end position="31"/>
    </location>
</feature>
<accession>A0A0N8PN07</accession>
<evidence type="ECO:0000313" key="3">
    <source>
        <dbReference type="EMBL" id="SCX84859.1"/>
    </source>
</evidence>
<evidence type="ECO:0008006" key="5">
    <source>
        <dbReference type="Google" id="ProtNLM"/>
    </source>
</evidence>
<dbReference type="RefSeq" id="WP_054966218.1">
    <property type="nucleotide sequence ID" value="NZ_FMUN01000001.1"/>
</dbReference>
<protein>
    <recommendedName>
        <fullName evidence="5">General secretion pathway protein G</fullName>
    </recommendedName>
</protein>
<dbReference type="Proteomes" id="UP000183104">
    <property type="component" value="Unassembled WGS sequence"/>
</dbReference>
<keyword evidence="2" id="KW-0472">Membrane</keyword>
<dbReference type="STRING" id="381306.AN478_08705"/>
<feature type="region of interest" description="Disordered" evidence="1">
    <location>
        <begin position="98"/>
        <end position="125"/>
    </location>
</feature>
<evidence type="ECO:0000256" key="1">
    <source>
        <dbReference type="SAM" id="MobiDB-lite"/>
    </source>
</evidence>
<evidence type="ECO:0000256" key="2">
    <source>
        <dbReference type="SAM" id="Phobius"/>
    </source>
</evidence>
<dbReference type="EMBL" id="FMUN01000001">
    <property type="protein sequence ID" value="SCX84859.1"/>
    <property type="molecule type" value="Genomic_DNA"/>
</dbReference>
<proteinExistence type="predicted"/>
<evidence type="ECO:0000313" key="4">
    <source>
        <dbReference type="Proteomes" id="UP000183104"/>
    </source>
</evidence>
<keyword evidence="4" id="KW-1185">Reference proteome</keyword>
<keyword evidence="2" id="KW-0812">Transmembrane</keyword>
<sequence>MERLDVRPHRARALEWALVLLFILIMSGVVLDRYEALEERGLATVAQHEHRLLELRVQLHRYRHGEWPGSLREVLGEDPRDIIGGALDPRRDTLVDDRGRVLDPFGRPYRYDPDSGELAPPRDLE</sequence>
<organism evidence="3 4">
    <name type="scientific">Thiohalorhabdus denitrificans</name>
    <dbReference type="NCBI Taxonomy" id="381306"/>
    <lineage>
        <taxon>Bacteria</taxon>
        <taxon>Pseudomonadati</taxon>
        <taxon>Pseudomonadota</taxon>
        <taxon>Gammaproteobacteria</taxon>
        <taxon>Thiohalorhabdales</taxon>
        <taxon>Thiohalorhabdaceae</taxon>
        <taxon>Thiohalorhabdus</taxon>
    </lineage>
</organism>
<dbReference type="AlphaFoldDB" id="A0A0N8PN07"/>
<reference evidence="4" key="1">
    <citation type="submission" date="2016-10" db="EMBL/GenBank/DDBJ databases">
        <authorList>
            <person name="Varghese N."/>
        </authorList>
    </citation>
    <scope>NUCLEOTIDE SEQUENCE [LARGE SCALE GENOMIC DNA]</scope>
    <source>
        <strain evidence="4">HL 19</strain>
    </source>
</reference>
<keyword evidence="2" id="KW-1133">Transmembrane helix</keyword>
<name>A0A0N8PN07_9GAMM</name>